<dbReference type="EMBL" id="JALLPJ020000126">
    <property type="protein sequence ID" value="KAL3801681.1"/>
    <property type="molecule type" value="Genomic_DNA"/>
</dbReference>
<evidence type="ECO:0000256" key="6">
    <source>
        <dbReference type="ARBA" id="ARBA00023242"/>
    </source>
</evidence>
<dbReference type="InterPro" id="IPR010935">
    <property type="entry name" value="SMC_hinge"/>
</dbReference>
<dbReference type="Gene3D" id="3.40.50.300">
    <property type="entry name" value="P-loop containing nucleotide triphosphate hydrolases"/>
    <property type="match status" value="2"/>
</dbReference>
<accession>A0ABD3QQ30</accession>
<dbReference type="PANTHER" id="PTHR43977">
    <property type="entry name" value="STRUCTURAL MAINTENANCE OF CHROMOSOMES PROTEIN 3"/>
    <property type="match status" value="1"/>
</dbReference>
<feature type="coiled-coil region" evidence="9">
    <location>
        <begin position="673"/>
        <end position="756"/>
    </location>
</feature>
<keyword evidence="7" id="KW-0131">Cell cycle</keyword>
<evidence type="ECO:0000256" key="10">
    <source>
        <dbReference type="SAM" id="MobiDB-lite"/>
    </source>
</evidence>
<dbReference type="GO" id="GO:0051301">
    <property type="term" value="P:cell division"/>
    <property type="evidence" value="ECO:0007669"/>
    <property type="project" value="UniProtKB-KW"/>
</dbReference>
<dbReference type="CDD" id="cd03272">
    <property type="entry name" value="ABC_SMC3_euk"/>
    <property type="match status" value="1"/>
</dbReference>
<keyword evidence="6 8" id="KW-0539">Nucleus</keyword>
<evidence type="ECO:0000256" key="1">
    <source>
        <dbReference type="ARBA" id="ARBA00004123"/>
    </source>
</evidence>
<feature type="region of interest" description="Disordered" evidence="10">
    <location>
        <begin position="366"/>
        <end position="395"/>
    </location>
</feature>
<feature type="region of interest" description="Disordered" evidence="10">
    <location>
        <begin position="1233"/>
        <end position="1267"/>
    </location>
</feature>
<dbReference type="InterPro" id="IPR024704">
    <property type="entry name" value="SMC"/>
</dbReference>
<keyword evidence="13" id="KW-1185">Reference proteome</keyword>
<comment type="caution">
    <text evidence="12">The sequence shown here is derived from an EMBL/GenBank/DDBJ whole genome shotgun (WGS) entry which is preliminary data.</text>
</comment>
<evidence type="ECO:0000313" key="12">
    <source>
        <dbReference type="EMBL" id="KAL3801681.1"/>
    </source>
</evidence>
<sequence>MHIKSLTLSNFRSFKQQPEIHPFSPEMNALIGRNGSGKSNLFDAVQFVLGCPKFWTLRTEERQALLHEGSGSAAVSAFVEIVFDNSDGRFSLDADEVVLRRTIGHKKDEFFLQRKRASKNEIMSLLEGAGFSKSNPYFIVQQGKVNVLCTMSDGERLALLKEVAGTTVYDEKKEESLVKMEENAASIEKIDETLEYMESKLEELRGEKEELGQYQKLDRERRAVEYTLYDKELRKAREGLDHVEHERADQLEMSNGLAEEVRGVHDAIQGEQGKKRAREGALRRNLVYLKGLEKDKTTAMTHKTKLDLQVQEIKEQIQQGSEQMASNKRELKKLNEEIAKAEAELNDIVQPAYDDAKKSMVSMTNERDEARKQMDGLYAKQGRGKQFRTKKDRDDHLKTQIEELSTAKSEKQDLLNDKRDKLSSLRKTLAAEKKELASKSKELTEKSKLLADLKRSIEEKKRERNEMADSRKEQWRSINEISDRVQEAREASRKALFDMRKSMPRATSMGLDALKHIVVQEKLTVGVQYFGLVMENFTLTDPKYATAVEVAAQNSLFHIIVDTDETAARLMKRLEKDKLGRVTFLPLNQLSVEGVRYPDSTDVAPLMEECVEFDPAVRKAMEHVFARKLLARSVDVASTWSTRSNMDAITLDGDLCSRKGALTGGFVDQSKSRLHAHMEHRRAEDALKRLEKEHREMKDKTTAVDQQVSNTMGEVQRLEAKHANLDHMMSRIEDEAAKLEKNTERHGKHIQQIEEEIPPMETEITSFDGQIERLQDEIGTPLTSTLTEEEQNRLDELKATQARLDKEIDEHTNVLEEATIKRQNLTSLLEDNLIKRRNEITESSPRARPGSGSATANQAALKEELEQKERELEEATQALEDVEKQLSEVKQTDEDLRAEIATIKNDLEKLKSQDAKYQKQLEETHEKQESLLNKRSMCIQRREDYMRKIQELGSLPPAAELTAFNKKSISALMKILEDINKKLKKYSHVNKKAFDQFVNFSEQRDSLIKRKEELDEGGLKVKELIESLDRKKDEAINRTFRGVSAHFKDVFKELVPNGAGELIMRTAMDEGESDDEDEKDPNNPDVSLYRGVGVKVRFSRSSENFMMSQLSGGQKALVAMALIFAIQRCDPAPFYLFDELDQALDSTYRAAVASLIKRQATPSDDPENPRESTQFICSTFRPELVAAANRCFGISHQNKVSSLHMLPKNDALHFIANLMSEEEAVGEVTSLATSKAVGSRGSNSSKKRKVAADADENDEEGSVAVSP</sequence>
<dbReference type="Gene3D" id="1.10.287.1490">
    <property type="match status" value="1"/>
</dbReference>
<name>A0ABD3QQ30_9STRA</name>
<comment type="subcellular location">
    <subcellularLocation>
        <location evidence="1 8">Nucleus</location>
    </subcellularLocation>
</comment>
<comment type="similarity">
    <text evidence="2">Belongs to the SMC family. SMC3 subfamily.</text>
</comment>
<dbReference type="Pfam" id="PF06470">
    <property type="entry name" value="SMC_hinge"/>
    <property type="match status" value="1"/>
</dbReference>
<keyword evidence="5 9" id="KW-0175">Coiled coil</keyword>
<evidence type="ECO:0000256" key="8">
    <source>
        <dbReference type="PIRNR" id="PIRNR005719"/>
    </source>
</evidence>
<dbReference type="GO" id="GO:0005634">
    <property type="term" value="C:nucleus"/>
    <property type="evidence" value="ECO:0007669"/>
    <property type="project" value="UniProtKB-SubCell"/>
</dbReference>
<dbReference type="InterPro" id="IPR027417">
    <property type="entry name" value="P-loop_NTPase"/>
</dbReference>
<dbReference type="SMART" id="SM00968">
    <property type="entry name" value="SMC_hinge"/>
    <property type="match status" value="1"/>
</dbReference>
<evidence type="ECO:0000256" key="4">
    <source>
        <dbReference type="ARBA" id="ARBA00022776"/>
    </source>
</evidence>
<dbReference type="SUPFAM" id="SSF75553">
    <property type="entry name" value="Smc hinge domain"/>
    <property type="match status" value="1"/>
</dbReference>
<keyword evidence="3" id="KW-0132">Cell division</keyword>
<evidence type="ECO:0000256" key="7">
    <source>
        <dbReference type="ARBA" id="ARBA00023306"/>
    </source>
</evidence>
<gene>
    <name evidence="12" type="ORF">ACHAWO_010775</name>
</gene>
<protein>
    <recommendedName>
        <fullName evidence="8">Structural maintenance of chromosomes protein</fullName>
    </recommendedName>
</protein>
<feature type="coiled-coil region" evidence="9">
    <location>
        <begin position="187"/>
        <end position="217"/>
    </location>
</feature>
<evidence type="ECO:0000256" key="3">
    <source>
        <dbReference type="ARBA" id="ARBA00022618"/>
    </source>
</evidence>
<feature type="region of interest" description="Disordered" evidence="10">
    <location>
        <begin position="840"/>
        <end position="871"/>
    </location>
</feature>
<feature type="compositionally biased region" description="Basic and acidic residues" evidence="10">
    <location>
        <begin position="861"/>
        <end position="871"/>
    </location>
</feature>
<evidence type="ECO:0000259" key="11">
    <source>
        <dbReference type="SMART" id="SM00968"/>
    </source>
</evidence>
<evidence type="ECO:0000256" key="5">
    <source>
        <dbReference type="ARBA" id="ARBA00023054"/>
    </source>
</evidence>
<proteinExistence type="inferred from homology"/>
<keyword evidence="4" id="KW-0498">Mitosis</keyword>
<reference evidence="12 13" key="1">
    <citation type="submission" date="2024-10" db="EMBL/GenBank/DDBJ databases">
        <title>Updated reference genomes for cyclostephanoid diatoms.</title>
        <authorList>
            <person name="Roberts W.R."/>
            <person name="Alverson A.J."/>
        </authorList>
    </citation>
    <scope>NUCLEOTIDE SEQUENCE [LARGE SCALE GENOMIC DNA]</scope>
    <source>
        <strain evidence="12 13">AJA010-31</strain>
    </source>
</reference>
<dbReference type="Proteomes" id="UP001530400">
    <property type="component" value="Unassembled WGS sequence"/>
</dbReference>
<dbReference type="PIRSF" id="PIRSF005719">
    <property type="entry name" value="SMC"/>
    <property type="match status" value="1"/>
</dbReference>
<dbReference type="Pfam" id="PF02463">
    <property type="entry name" value="SMC_N"/>
    <property type="match status" value="1"/>
</dbReference>
<evidence type="ECO:0000313" key="13">
    <source>
        <dbReference type="Proteomes" id="UP001530400"/>
    </source>
</evidence>
<organism evidence="12 13">
    <name type="scientific">Cyclotella atomus</name>
    <dbReference type="NCBI Taxonomy" id="382360"/>
    <lineage>
        <taxon>Eukaryota</taxon>
        <taxon>Sar</taxon>
        <taxon>Stramenopiles</taxon>
        <taxon>Ochrophyta</taxon>
        <taxon>Bacillariophyta</taxon>
        <taxon>Coscinodiscophyceae</taxon>
        <taxon>Thalassiosirophycidae</taxon>
        <taxon>Stephanodiscales</taxon>
        <taxon>Stephanodiscaceae</taxon>
        <taxon>Cyclotella</taxon>
    </lineage>
</organism>
<evidence type="ECO:0000256" key="9">
    <source>
        <dbReference type="SAM" id="Coils"/>
    </source>
</evidence>
<evidence type="ECO:0000256" key="2">
    <source>
        <dbReference type="ARBA" id="ARBA00005917"/>
    </source>
</evidence>
<dbReference type="AlphaFoldDB" id="A0ABD3QQ30"/>
<dbReference type="Gene3D" id="3.30.70.1620">
    <property type="match status" value="1"/>
</dbReference>
<dbReference type="InterPro" id="IPR036277">
    <property type="entry name" value="SMC_hinge_sf"/>
</dbReference>
<dbReference type="Gene3D" id="1.20.1060.20">
    <property type="match status" value="1"/>
</dbReference>
<dbReference type="SUPFAM" id="SSF52540">
    <property type="entry name" value="P-loop containing nucleoside triphosphate hydrolases"/>
    <property type="match status" value="1"/>
</dbReference>
<feature type="domain" description="SMC hinge" evidence="11">
    <location>
        <begin position="527"/>
        <end position="641"/>
    </location>
</feature>
<dbReference type="InterPro" id="IPR041741">
    <property type="entry name" value="SMC3_ABC_euk"/>
</dbReference>
<dbReference type="InterPro" id="IPR003395">
    <property type="entry name" value="RecF/RecN/SMC_N"/>
</dbReference>